<dbReference type="STRING" id="4555.K3XR74"/>
<dbReference type="InterPro" id="IPR001841">
    <property type="entry name" value="Znf_RING"/>
</dbReference>
<dbReference type="Proteomes" id="UP000004995">
    <property type="component" value="Unassembled WGS sequence"/>
</dbReference>
<accession>K3XR74</accession>
<dbReference type="PANTHER" id="PTHR45931">
    <property type="entry name" value="SI:CH211-59O9.10"/>
    <property type="match status" value="1"/>
</dbReference>
<dbReference type="InParanoid" id="K3XR74"/>
<dbReference type="Gene3D" id="3.30.40.10">
    <property type="entry name" value="Zinc/RING finger domain, C3HC4 (zinc finger)"/>
    <property type="match status" value="1"/>
</dbReference>
<dbReference type="GO" id="GO:0016567">
    <property type="term" value="P:protein ubiquitination"/>
    <property type="evidence" value="ECO:0000318"/>
    <property type="project" value="GO_Central"/>
</dbReference>
<reference evidence="6" key="2">
    <citation type="submission" date="2018-08" db="UniProtKB">
        <authorList>
            <consortium name="EnsemblPlants"/>
        </authorList>
    </citation>
    <scope>IDENTIFICATION</scope>
    <source>
        <strain evidence="6">Yugu1</strain>
    </source>
</reference>
<evidence type="ECO:0000313" key="7">
    <source>
        <dbReference type="Proteomes" id="UP000004995"/>
    </source>
</evidence>
<organism evidence="6 7">
    <name type="scientific">Setaria italica</name>
    <name type="common">Foxtail millet</name>
    <name type="synonym">Panicum italicum</name>
    <dbReference type="NCBI Taxonomy" id="4555"/>
    <lineage>
        <taxon>Eukaryota</taxon>
        <taxon>Viridiplantae</taxon>
        <taxon>Streptophyta</taxon>
        <taxon>Embryophyta</taxon>
        <taxon>Tracheophyta</taxon>
        <taxon>Spermatophyta</taxon>
        <taxon>Magnoliopsida</taxon>
        <taxon>Liliopsida</taxon>
        <taxon>Poales</taxon>
        <taxon>Poaceae</taxon>
        <taxon>PACMAD clade</taxon>
        <taxon>Panicoideae</taxon>
        <taxon>Panicodae</taxon>
        <taxon>Paniceae</taxon>
        <taxon>Cenchrinae</taxon>
        <taxon>Setaria</taxon>
    </lineage>
</organism>
<name>K3XR74_SETIT</name>
<dbReference type="SMART" id="SM00184">
    <property type="entry name" value="RING"/>
    <property type="match status" value="1"/>
</dbReference>
<keyword evidence="2 4" id="KW-0863">Zinc-finger</keyword>
<dbReference type="eggNOG" id="KOG0800">
    <property type="taxonomic scope" value="Eukaryota"/>
</dbReference>
<sequence>TYVGLGRWDKRQSFAATSPDNSRLALTTMPGTSGMEASFWCYACSRLRRPCAQGEPVAGCTRCGTPAAALEGIVDVVDAGAFVHACHPEAGLIKPPAPSLPTVTIRAAGRDCAVCMEELKPGVIAAVTPCEHVYHPPCVAPWLQARGTCPLCRAPVAGASDRDGLVTCRFPSGRIGLGRRVAGRIHGVRMLDEGGKLVRPRVLQRGFKGVHLHARMTLGALVSRDLDVVPDV</sequence>
<dbReference type="GO" id="GO:0005737">
    <property type="term" value="C:cytoplasm"/>
    <property type="evidence" value="ECO:0000318"/>
    <property type="project" value="GO_Central"/>
</dbReference>
<keyword evidence="3" id="KW-0862">Zinc</keyword>
<keyword evidence="1" id="KW-0479">Metal-binding</keyword>
<dbReference type="OMA" id="HLHARMT"/>
<feature type="domain" description="RING-type" evidence="5">
    <location>
        <begin position="112"/>
        <end position="153"/>
    </location>
</feature>
<evidence type="ECO:0000313" key="6">
    <source>
        <dbReference type="EnsemblPlants" id="KQL07689"/>
    </source>
</evidence>
<evidence type="ECO:0000256" key="3">
    <source>
        <dbReference type="ARBA" id="ARBA00022833"/>
    </source>
</evidence>
<evidence type="ECO:0000256" key="4">
    <source>
        <dbReference type="PROSITE-ProRule" id="PRU00175"/>
    </source>
</evidence>
<reference evidence="7" key="1">
    <citation type="journal article" date="2012" name="Nat. Biotechnol.">
        <title>Reference genome sequence of the model plant Setaria.</title>
        <authorList>
            <person name="Bennetzen J.L."/>
            <person name="Schmutz J."/>
            <person name="Wang H."/>
            <person name="Percifield R."/>
            <person name="Hawkins J."/>
            <person name="Pontaroli A.C."/>
            <person name="Estep M."/>
            <person name="Feng L."/>
            <person name="Vaughn J.N."/>
            <person name="Grimwood J."/>
            <person name="Jenkins J."/>
            <person name="Barry K."/>
            <person name="Lindquist E."/>
            <person name="Hellsten U."/>
            <person name="Deshpande S."/>
            <person name="Wang X."/>
            <person name="Wu X."/>
            <person name="Mitros T."/>
            <person name="Triplett J."/>
            <person name="Yang X."/>
            <person name="Ye C.Y."/>
            <person name="Mauro-Herrera M."/>
            <person name="Wang L."/>
            <person name="Li P."/>
            <person name="Sharma M."/>
            <person name="Sharma R."/>
            <person name="Ronald P.C."/>
            <person name="Panaud O."/>
            <person name="Kellogg E.A."/>
            <person name="Brutnell T.P."/>
            <person name="Doust A.N."/>
            <person name="Tuskan G.A."/>
            <person name="Rokhsar D."/>
            <person name="Devos K.M."/>
        </authorList>
    </citation>
    <scope>NUCLEOTIDE SEQUENCE [LARGE SCALE GENOMIC DNA]</scope>
    <source>
        <strain evidence="7">cv. Yugu1</strain>
    </source>
</reference>
<dbReference type="GO" id="GO:0061630">
    <property type="term" value="F:ubiquitin protein ligase activity"/>
    <property type="evidence" value="ECO:0000318"/>
    <property type="project" value="GO_Central"/>
</dbReference>
<dbReference type="Pfam" id="PF13639">
    <property type="entry name" value="zf-RING_2"/>
    <property type="match status" value="1"/>
</dbReference>
<dbReference type="InterPro" id="IPR051834">
    <property type="entry name" value="RING_finger_E3_ligase"/>
</dbReference>
<dbReference type="PANTHER" id="PTHR45931:SF3">
    <property type="entry name" value="RING ZINC FINGER-CONTAINING PROTEIN"/>
    <property type="match status" value="1"/>
</dbReference>
<dbReference type="AlphaFoldDB" id="K3XR74"/>
<dbReference type="EnsemblPlants" id="KQL07689">
    <property type="protein sequence ID" value="KQL07689"/>
    <property type="gene ID" value="SETIT_004415mg"/>
</dbReference>
<evidence type="ECO:0000256" key="1">
    <source>
        <dbReference type="ARBA" id="ARBA00022723"/>
    </source>
</evidence>
<proteinExistence type="predicted"/>
<dbReference type="PROSITE" id="PS50089">
    <property type="entry name" value="ZF_RING_2"/>
    <property type="match status" value="1"/>
</dbReference>
<dbReference type="EMBL" id="AGNK02003364">
    <property type="status" value="NOT_ANNOTATED_CDS"/>
    <property type="molecule type" value="Genomic_DNA"/>
</dbReference>
<dbReference type="HOGENOM" id="CLU_104475_0_0_1"/>
<dbReference type="Gramene" id="KQL07689">
    <property type="protein sequence ID" value="KQL07689"/>
    <property type="gene ID" value="SETIT_004415mg"/>
</dbReference>
<protein>
    <recommendedName>
        <fullName evidence="5">RING-type domain-containing protein</fullName>
    </recommendedName>
</protein>
<dbReference type="InterPro" id="IPR013083">
    <property type="entry name" value="Znf_RING/FYVE/PHD"/>
</dbReference>
<dbReference type="GO" id="GO:0008270">
    <property type="term" value="F:zinc ion binding"/>
    <property type="evidence" value="ECO:0007669"/>
    <property type="project" value="UniProtKB-KW"/>
</dbReference>
<keyword evidence="7" id="KW-1185">Reference proteome</keyword>
<dbReference type="SUPFAM" id="SSF57850">
    <property type="entry name" value="RING/U-box"/>
    <property type="match status" value="1"/>
</dbReference>
<evidence type="ECO:0000256" key="2">
    <source>
        <dbReference type="ARBA" id="ARBA00022771"/>
    </source>
</evidence>
<dbReference type="CDD" id="cd16454">
    <property type="entry name" value="RING-H2_PA-TM-RING"/>
    <property type="match status" value="1"/>
</dbReference>
<evidence type="ECO:0000259" key="5">
    <source>
        <dbReference type="PROSITE" id="PS50089"/>
    </source>
</evidence>